<evidence type="ECO:0000313" key="2">
    <source>
        <dbReference type="Proteomes" id="UP000012429"/>
    </source>
</evidence>
<accession>N6UAX6</accession>
<proteinExistence type="predicted"/>
<dbReference type="STRING" id="363754.RHSP_26500"/>
<evidence type="ECO:0000313" key="1">
    <source>
        <dbReference type="EMBL" id="ENN87343.1"/>
    </source>
</evidence>
<keyword evidence="2" id="KW-1185">Reference proteome</keyword>
<gene>
    <name evidence="1" type="ORF">RHSP_26500</name>
</gene>
<dbReference type="EMBL" id="AQHN01000056">
    <property type="protein sequence ID" value="ENN87343.1"/>
    <property type="molecule type" value="Genomic_DNA"/>
</dbReference>
<comment type="caution">
    <text evidence="1">The sequence shown here is derived from an EMBL/GenBank/DDBJ whole genome shotgun (WGS) entry which is preliminary data.</text>
</comment>
<dbReference type="Proteomes" id="UP000012429">
    <property type="component" value="Unassembled WGS sequence"/>
</dbReference>
<reference evidence="1 2" key="1">
    <citation type="journal article" date="2012" name="BMC Genomics">
        <title>Genomic basis of broad host range and environmental adaptability of Rhizobium tropici CIAT 899 and Rhizobium sp. PRF 81 which are used in inoculants for common bean (Phaseolus vulgaris L.).</title>
        <authorList>
            <person name="Ormeno-Orrillo E."/>
            <person name="Menna P."/>
            <person name="Almeida L.G."/>
            <person name="Ollero F.J."/>
            <person name="Nicolas M.F."/>
            <person name="Pains Rodrigues E."/>
            <person name="Shigueyoshi Nakatani A."/>
            <person name="Silva Batista J.S."/>
            <person name="Oliveira Chueire L.M."/>
            <person name="Souza R.C."/>
            <person name="Ribeiro Vasconcelos A.T."/>
            <person name="Megias M."/>
            <person name="Hungria M."/>
            <person name="Martinez-Romero E."/>
        </authorList>
    </citation>
    <scope>NUCLEOTIDE SEQUENCE [LARGE SCALE GENOMIC DNA]</scope>
    <source>
        <strain evidence="1 2">PRF 81</strain>
    </source>
</reference>
<dbReference type="AlphaFoldDB" id="N6UAX6"/>
<name>N6UAX6_9HYPH</name>
<protein>
    <submittedName>
        <fullName evidence="1">Uncharacterized protein</fullName>
    </submittedName>
</protein>
<sequence>MAESWLWRHETLSILKPWRFFVEKRIHFGNDGRRVCGLGEYCRTQRHEFGARQGHLQRRFHIRPAHDDAGDLDHRGPPFAERQILRMRFGLDIAIELAEEDIVGPQLANLQSAVPFGSTAAADDQLRNEFLHGISKLREIASDMQPVGLRPPSHAAVTGDKRCSTGRLNDRHQLFRMLLKRAVIQPILGNDHRGDIAAPQRIGNGLRLFLDIGDIGDDENEAATIFGHGHASFHGFGFHRQRRLTGSIVVSKSVSPL</sequence>
<organism evidence="1 2">
    <name type="scientific">Rhizobium freirei PRF 81</name>
    <dbReference type="NCBI Taxonomy" id="363754"/>
    <lineage>
        <taxon>Bacteria</taxon>
        <taxon>Pseudomonadati</taxon>
        <taxon>Pseudomonadota</taxon>
        <taxon>Alphaproteobacteria</taxon>
        <taxon>Hyphomicrobiales</taxon>
        <taxon>Rhizobiaceae</taxon>
        <taxon>Rhizobium/Agrobacterium group</taxon>
        <taxon>Rhizobium</taxon>
    </lineage>
</organism>